<feature type="compositionally biased region" description="Pro residues" evidence="3">
    <location>
        <begin position="355"/>
        <end position="371"/>
    </location>
</feature>
<dbReference type="SMART" id="SM00042">
    <property type="entry name" value="CUB"/>
    <property type="match status" value="1"/>
</dbReference>
<feature type="transmembrane region" description="Helical" evidence="4">
    <location>
        <begin position="203"/>
        <end position="223"/>
    </location>
</feature>
<keyword evidence="4" id="KW-0472">Membrane</keyword>
<feature type="compositionally biased region" description="Low complexity" evidence="3">
    <location>
        <begin position="336"/>
        <end position="349"/>
    </location>
</feature>
<feature type="compositionally biased region" description="Low complexity" evidence="3">
    <location>
        <begin position="252"/>
        <end position="291"/>
    </location>
</feature>
<evidence type="ECO:0000256" key="3">
    <source>
        <dbReference type="SAM" id="MobiDB-lite"/>
    </source>
</evidence>
<dbReference type="SUPFAM" id="SSF57424">
    <property type="entry name" value="LDL receptor-like module"/>
    <property type="match status" value="1"/>
</dbReference>
<evidence type="ECO:0000256" key="2">
    <source>
        <dbReference type="PROSITE-ProRule" id="PRU00124"/>
    </source>
</evidence>
<keyword evidence="5" id="KW-0732">Signal</keyword>
<keyword evidence="4" id="KW-0812">Transmembrane</keyword>
<dbReference type="InterPro" id="IPR002172">
    <property type="entry name" value="LDrepeatLR_classA_rpt"/>
</dbReference>
<dbReference type="Gene3D" id="4.10.400.10">
    <property type="entry name" value="Low-density Lipoprotein Receptor"/>
    <property type="match status" value="1"/>
</dbReference>
<keyword evidence="1 2" id="KW-1015">Disulfide bond</keyword>
<sequence length="371" mass="42140">MMAIQYLQLMLMLLPFVIGSLTYDKYYYMDDRCGEVIDMEEENIESGNLDLTIFLTYVPNMKCQLTIKAPDDRQIMVYFTEIDIKEKKGRINTCEDYLELFDGSTTYNNSVPDSDLKICGDYEPRRAYYTSGQYLTLRFTSDYRKQDTGFELLFTSFHTGVCNETKEFRCRQGQCISKSFQNDGYNQCGDNSDEPITNTDMDYYAAGSVILIICIILAACYICKRRRQRGAVIKRSGNQSEIPLTSQPVSLPFQGQQPAGYPQQQTGYSHPPAGYPQQQPGYQPQSGYPPQSVYTDHIGHPQQGYVPLSGNPQPSYVQMPEKLSQPSYQPPPGYPSQPNYQPQSGYSQPGYHLVDPPPYTESPYPSAPPKQ</sequence>
<proteinExistence type="predicted"/>
<reference evidence="7" key="1">
    <citation type="submission" date="2021-03" db="EMBL/GenBank/DDBJ databases">
        <authorList>
            <person name="Bekaert M."/>
        </authorList>
    </citation>
    <scope>NUCLEOTIDE SEQUENCE</scope>
</reference>
<keyword evidence="8" id="KW-1185">Reference proteome</keyword>
<dbReference type="Pfam" id="PF00057">
    <property type="entry name" value="Ldl_recept_a"/>
    <property type="match status" value="1"/>
</dbReference>
<protein>
    <recommendedName>
        <fullName evidence="6">CUB domain-containing protein</fullName>
    </recommendedName>
</protein>
<dbReference type="Gene3D" id="2.60.120.290">
    <property type="entry name" value="Spermadhesin, CUB domain"/>
    <property type="match status" value="1"/>
</dbReference>
<evidence type="ECO:0000259" key="6">
    <source>
        <dbReference type="PROSITE" id="PS01180"/>
    </source>
</evidence>
<evidence type="ECO:0000313" key="8">
    <source>
        <dbReference type="Proteomes" id="UP000683360"/>
    </source>
</evidence>
<dbReference type="EMBL" id="CAJPWZ010001407">
    <property type="protein sequence ID" value="CAG2214392.1"/>
    <property type="molecule type" value="Genomic_DNA"/>
</dbReference>
<feature type="disulfide bond" evidence="2">
    <location>
        <begin position="170"/>
        <end position="188"/>
    </location>
</feature>
<keyword evidence="4" id="KW-1133">Transmembrane helix</keyword>
<dbReference type="PROSITE" id="PS01180">
    <property type="entry name" value="CUB"/>
    <property type="match status" value="1"/>
</dbReference>
<comment type="caution">
    <text evidence="7">The sequence shown here is derived from an EMBL/GenBank/DDBJ whole genome shotgun (WGS) entry which is preliminary data.</text>
</comment>
<gene>
    <name evidence="7" type="ORF">MEDL_28250</name>
</gene>
<dbReference type="OrthoDB" id="6514358at2759"/>
<feature type="region of interest" description="Disordered" evidence="3">
    <location>
        <begin position="243"/>
        <end position="371"/>
    </location>
</feature>
<dbReference type="Proteomes" id="UP000683360">
    <property type="component" value="Unassembled WGS sequence"/>
</dbReference>
<accession>A0A8S3S006</accession>
<organism evidence="7 8">
    <name type="scientific">Mytilus edulis</name>
    <name type="common">Blue mussel</name>
    <dbReference type="NCBI Taxonomy" id="6550"/>
    <lineage>
        <taxon>Eukaryota</taxon>
        <taxon>Metazoa</taxon>
        <taxon>Spiralia</taxon>
        <taxon>Lophotrochozoa</taxon>
        <taxon>Mollusca</taxon>
        <taxon>Bivalvia</taxon>
        <taxon>Autobranchia</taxon>
        <taxon>Pteriomorphia</taxon>
        <taxon>Mytilida</taxon>
        <taxon>Mytiloidea</taxon>
        <taxon>Mytilidae</taxon>
        <taxon>Mytilinae</taxon>
        <taxon>Mytilus</taxon>
    </lineage>
</organism>
<feature type="signal peptide" evidence="5">
    <location>
        <begin position="1"/>
        <end position="19"/>
    </location>
</feature>
<dbReference type="AlphaFoldDB" id="A0A8S3S006"/>
<dbReference type="InterPro" id="IPR036055">
    <property type="entry name" value="LDL_receptor-like_sf"/>
</dbReference>
<dbReference type="SMART" id="SM00192">
    <property type="entry name" value="LDLa"/>
    <property type="match status" value="1"/>
</dbReference>
<feature type="domain" description="CUB" evidence="6">
    <location>
        <begin position="33"/>
        <end position="157"/>
    </location>
</feature>
<dbReference type="PANTHER" id="PTHR24652">
    <property type="entry name" value="LOW-DENSITY LIPOPROTEIN RECEPTOR CLASS A DOMAIN-CONTAINING PROTEIN 2"/>
    <property type="match status" value="1"/>
</dbReference>
<evidence type="ECO:0000256" key="5">
    <source>
        <dbReference type="SAM" id="SignalP"/>
    </source>
</evidence>
<dbReference type="CDD" id="cd00041">
    <property type="entry name" value="CUB"/>
    <property type="match status" value="1"/>
</dbReference>
<dbReference type="Pfam" id="PF00431">
    <property type="entry name" value="CUB"/>
    <property type="match status" value="1"/>
</dbReference>
<evidence type="ECO:0000256" key="4">
    <source>
        <dbReference type="SAM" id="Phobius"/>
    </source>
</evidence>
<dbReference type="InterPro" id="IPR000859">
    <property type="entry name" value="CUB_dom"/>
</dbReference>
<dbReference type="CDD" id="cd00112">
    <property type="entry name" value="LDLa"/>
    <property type="match status" value="1"/>
</dbReference>
<dbReference type="PROSITE" id="PS50068">
    <property type="entry name" value="LDLRA_2"/>
    <property type="match status" value="1"/>
</dbReference>
<feature type="chain" id="PRO_5035850268" description="CUB domain-containing protein" evidence="5">
    <location>
        <begin position="20"/>
        <end position="371"/>
    </location>
</feature>
<dbReference type="InterPro" id="IPR042333">
    <property type="entry name" value="LRAD2/Mig-13-like"/>
</dbReference>
<dbReference type="SUPFAM" id="SSF49854">
    <property type="entry name" value="Spermadhesin, CUB domain"/>
    <property type="match status" value="1"/>
</dbReference>
<dbReference type="InterPro" id="IPR035914">
    <property type="entry name" value="Sperma_CUB_dom_sf"/>
</dbReference>
<evidence type="ECO:0000256" key="1">
    <source>
        <dbReference type="ARBA" id="ARBA00023157"/>
    </source>
</evidence>
<evidence type="ECO:0000313" key="7">
    <source>
        <dbReference type="EMBL" id="CAG2214392.1"/>
    </source>
</evidence>
<name>A0A8S3S006_MYTED</name>
<comment type="caution">
    <text evidence="2">Lacks conserved residue(s) required for the propagation of feature annotation.</text>
</comment>